<keyword evidence="1" id="KW-0472">Membrane</keyword>
<reference evidence="2" key="1">
    <citation type="submission" date="2018-05" db="EMBL/GenBank/DDBJ databases">
        <authorList>
            <person name="Lanie J.A."/>
            <person name="Ng W.-L."/>
            <person name="Kazmierczak K.M."/>
            <person name="Andrzejewski T.M."/>
            <person name="Davidsen T.M."/>
            <person name="Wayne K.J."/>
            <person name="Tettelin H."/>
            <person name="Glass J.I."/>
            <person name="Rusch D."/>
            <person name="Podicherti R."/>
            <person name="Tsui H.-C.T."/>
            <person name="Winkler M.E."/>
        </authorList>
    </citation>
    <scope>NUCLEOTIDE SEQUENCE</scope>
</reference>
<keyword evidence="1" id="KW-0812">Transmembrane</keyword>
<feature type="non-terminal residue" evidence="2">
    <location>
        <position position="65"/>
    </location>
</feature>
<organism evidence="2">
    <name type="scientific">marine metagenome</name>
    <dbReference type="NCBI Taxonomy" id="408172"/>
    <lineage>
        <taxon>unclassified sequences</taxon>
        <taxon>metagenomes</taxon>
        <taxon>ecological metagenomes</taxon>
    </lineage>
</organism>
<proteinExistence type="predicted"/>
<sequence>VKHRLISSVIALPLVLGGIFLGGIWFSLIIIFGAVVSAYELARITGKNLRKEPLISAILSGLIVT</sequence>
<evidence type="ECO:0008006" key="3">
    <source>
        <dbReference type="Google" id="ProtNLM"/>
    </source>
</evidence>
<dbReference type="EMBL" id="UINC01045579">
    <property type="protein sequence ID" value="SVB52508.1"/>
    <property type="molecule type" value="Genomic_DNA"/>
</dbReference>
<evidence type="ECO:0000256" key="1">
    <source>
        <dbReference type="SAM" id="Phobius"/>
    </source>
</evidence>
<keyword evidence="1" id="KW-1133">Transmembrane helix</keyword>
<gene>
    <name evidence="2" type="ORF">METZ01_LOCUS205362</name>
</gene>
<protein>
    <recommendedName>
        <fullName evidence="3">Phosphatidate cytidylyltransferase</fullName>
    </recommendedName>
</protein>
<name>A0A382EPA3_9ZZZZ</name>
<feature type="non-terminal residue" evidence="2">
    <location>
        <position position="1"/>
    </location>
</feature>
<accession>A0A382EPA3</accession>
<feature type="transmembrane region" description="Helical" evidence="1">
    <location>
        <begin position="12"/>
        <end position="41"/>
    </location>
</feature>
<dbReference type="AlphaFoldDB" id="A0A382EPA3"/>
<evidence type="ECO:0000313" key="2">
    <source>
        <dbReference type="EMBL" id="SVB52508.1"/>
    </source>
</evidence>